<protein>
    <submittedName>
        <fullName evidence="5">G_PROTEIN_RECEP_F1_2 domain-containing protein</fullName>
    </submittedName>
</protein>
<evidence type="ECO:0000256" key="1">
    <source>
        <dbReference type="ARBA" id="ARBA00004370"/>
    </source>
</evidence>
<dbReference type="Gene3D" id="1.20.1070.10">
    <property type="entry name" value="Rhodopsin 7-helix transmembrane proteins"/>
    <property type="match status" value="1"/>
</dbReference>
<dbReference type="GO" id="GO:0016020">
    <property type="term" value="C:membrane"/>
    <property type="evidence" value="ECO:0007669"/>
    <property type="project" value="UniProtKB-SubCell"/>
</dbReference>
<dbReference type="PANTHER" id="PTHR22718:SF25">
    <property type="entry name" value="G-PROTEIN COUPLED RECEPTORS FAMILY 1 PROFILE DOMAIN-CONTAINING PROTEIN"/>
    <property type="match status" value="1"/>
</dbReference>
<dbReference type="PROSITE" id="PS50262">
    <property type="entry name" value="G_PROTEIN_RECEP_F1_2"/>
    <property type="match status" value="1"/>
</dbReference>
<keyword evidence="6" id="KW-1185">Reference proteome</keyword>
<accession>A0A2A6C2T5</accession>
<sequence length="359" mass="41311">MSDEFLKTDIFIGVDDSGSFVYLLILQIMLFTVVLVSNLIIVFVLLSGWSKLKKCSFYIIVANLTIFTSLKGFVQLWTTILSNVTEEDDGKQKYTLAIFIIYFLADYGILLFSVLIAADRLYSAIRPSKVSNTRIKTIIFCCILTSCCAVFPLLFNFCKCIFVYISKVRLYYTQCETNFERKFILNCLKYLPCVCIIIELILYALGYTKYQEKLKRSRSLIFDIRLHKASIESKLLKQNSSINYKAAIIAVFILSFLPTEKFNIRNLLFAENMLNLLIAAVYPIILMAMPGEMNRILVAKFKRNHSSQIASINLNNSRRNAITPFEQLEQSQLHALDISILCIFHTRALSKKKTNHRYP</sequence>
<organism evidence="5 6">
    <name type="scientific">Pristionchus pacificus</name>
    <name type="common">Parasitic nematode worm</name>
    <dbReference type="NCBI Taxonomy" id="54126"/>
    <lineage>
        <taxon>Eukaryota</taxon>
        <taxon>Metazoa</taxon>
        <taxon>Ecdysozoa</taxon>
        <taxon>Nematoda</taxon>
        <taxon>Chromadorea</taxon>
        <taxon>Rhabditida</taxon>
        <taxon>Rhabditina</taxon>
        <taxon>Diplogasteromorpha</taxon>
        <taxon>Diplogasteroidea</taxon>
        <taxon>Neodiplogasteridae</taxon>
        <taxon>Pristionchus</taxon>
    </lineage>
</organism>
<comment type="subcellular location">
    <subcellularLocation>
        <location evidence="1">Membrane</location>
    </subcellularLocation>
</comment>
<keyword evidence="3" id="KW-1133">Transmembrane helix</keyword>
<dbReference type="EnsemblMetazoa" id="PPA40783.1">
    <property type="protein sequence ID" value="PPA40783.1"/>
    <property type="gene ID" value="WBGene00279152"/>
</dbReference>
<keyword evidence="2" id="KW-0812">Transmembrane</keyword>
<name>A0A2A6C2T5_PRIPA</name>
<evidence type="ECO:0000313" key="5">
    <source>
        <dbReference type="EnsemblMetazoa" id="PPA40783.1"/>
    </source>
</evidence>
<dbReference type="SUPFAM" id="SSF81321">
    <property type="entry name" value="Family A G protein-coupled receptor-like"/>
    <property type="match status" value="1"/>
</dbReference>
<dbReference type="Proteomes" id="UP000005239">
    <property type="component" value="Unassembled WGS sequence"/>
</dbReference>
<dbReference type="InterPro" id="IPR017452">
    <property type="entry name" value="GPCR_Rhodpsn_7TM"/>
</dbReference>
<evidence type="ECO:0000313" key="6">
    <source>
        <dbReference type="Proteomes" id="UP000005239"/>
    </source>
</evidence>
<reference evidence="5" key="2">
    <citation type="submission" date="2022-06" db="UniProtKB">
        <authorList>
            <consortium name="EnsemblMetazoa"/>
        </authorList>
    </citation>
    <scope>IDENTIFICATION</scope>
    <source>
        <strain evidence="5">PS312</strain>
    </source>
</reference>
<dbReference type="AlphaFoldDB" id="A0A2A6C2T5"/>
<proteinExistence type="predicted"/>
<gene>
    <name evidence="5" type="primary">WBGene00279152</name>
</gene>
<evidence type="ECO:0000256" key="4">
    <source>
        <dbReference type="ARBA" id="ARBA00023136"/>
    </source>
</evidence>
<reference evidence="6" key="1">
    <citation type="journal article" date="2008" name="Nat. Genet.">
        <title>The Pristionchus pacificus genome provides a unique perspective on nematode lifestyle and parasitism.</title>
        <authorList>
            <person name="Dieterich C."/>
            <person name="Clifton S.W."/>
            <person name="Schuster L.N."/>
            <person name="Chinwalla A."/>
            <person name="Delehaunty K."/>
            <person name="Dinkelacker I."/>
            <person name="Fulton L."/>
            <person name="Fulton R."/>
            <person name="Godfrey J."/>
            <person name="Minx P."/>
            <person name="Mitreva M."/>
            <person name="Roeseler W."/>
            <person name="Tian H."/>
            <person name="Witte H."/>
            <person name="Yang S.P."/>
            <person name="Wilson R.K."/>
            <person name="Sommer R.J."/>
        </authorList>
    </citation>
    <scope>NUCLEOTIDE SEQUENCE [LARGE SCALE GENOMIC DNA]</scope>
    <source>
        <strain evidence="6">PS312</strain>
    </source>
</reference>
<evidence type="ECO:0000256" key="3">
    <source>
        <dbReference type="ARBA" id="ARBA00022989"/>
    </source>
</evidence>
<dbReference type="PANTHER" id="PTHR22718">
    <property type="entry name" value="SERPENTINE RECEPTOR, CLASS X"/>
    <property type="match status" value="1"/>
</dbReference>
<keyword evidence="4" id="KW-0472">Membrane</keyword>
<accession>A0A8R1YY13</accession>
<dbReference type="CDD" id="cd00637">
    <property type="entry name" value="7tm_classA_rhodopsin-like"/>
    <property type="match status" value="1"/>
</dbReference>
<evidence type="ECO:0000256" key="2">
    <source>
        <dbReference type="ARBA" id="ARBA00022692"/>
    </source>
</evidence>